<feature type="transmembrane region" description="Helical" evidence="1">
    <location>
        <begin position="103"/>
        <end position="122"/>
    </location>
</feature>
<organism evidence="2 3">
    <name type="scientific">Liquorilactobacillus capillatus DSM 19910</name>
    <dbReference type="NCBI Taxonomy" id="1423731"/>
    <lineage>
        <taxon>Bacteria</taxon>
        <taxon>Bacillati</taxon>
        <taxon>Bacillota</taxon>
        <taxon>Bacilli</taxon>
        <taxon>Lactobacillales</taxon>
        <taxon>Lactobacillaceae</taxon>
        <taxon>Liquorilactobacillus</taxon>
    </lineage>
</organism>
<keyword evidence="1" id="KW-1133">Transmembrane helix</keyword>
<accession>A0A0R1M7U8</accession>
<dbReference type="AlphaFoldDB" id="A0A0R1M7U8"/>
<keyword evidence="3" id="KW-1185">Reference proteome</keyword>
<evidence type="ECO:0000256" key="1">
    <source>
        <dbReference type="SAM" id="Phobius"/>
    </source>
</evidence>
<dbReference type="Proteomes" id="UP000051621">
    <property type="component" value="Unassembled WGS sequence"/>
</dbReference>
<keyword evidence="1" id="KW-0812">Transmembrane</keyword>
<feature type="transmembrane region" description="Helical" evidence="1">
    <location>
        <begin position="7"/>
        <end position="25"/>
    </location>
</feature>
<dbReference type="STRING" id="1423731.FC81_GL001114"/>
<dbReference type="EMBL" id="AZEF01000021">
    <property type="protein sequence ID" value="KRL01748.1"/>
    <property type="molecule type" value="Genomic_DNA"/>
</dbReference>
<protein>
    <submittedName>
        <fullName evidence="2">Uncharacterized protein</fullName>
    </submittedName>
</protein>
<evidence type="ECO:0000313" key="2">
    <source>
        <dbReference type="EMBL" id="KRL01748.1"/>
    </source>
</evidence>
<evidence type="ECO:0000313" key="3">
    <source>
        <dbReference type="Proteomes" id="UP000051621"/>
    </source>
</evidence>
<name>A0A0R1M7U8_9LACO</name>
<keyword evidence="1" id="KW-0472">Membrane</keyword>
<reference evidence="2 3" key="1">
    <citation type="journal article" date="2015" name="Genome Announc.">
        <title>Expanding the biotechnology potential of lactobacilli through comparative genomics of 213 strains and associated genera.</title>
        <authorList>
            <person name="Sun Z."/>
            <person name="Harris H.M."/>
            <person name="McCann A."/>
            <person name="Guo C."/>
            <person name="Argimon S."/>
            <person name="Zhang W."/>
            <person name="Yang X."/>
            <person name="Jeffery I.B."/>
            <person name="Cooney J.C."/>
            <person name="Kagawa T.F."/>
            <person name="Liu W."/>
            <person name="Song Y."/>
            <person name="Salvetti E."/>
            <person name="Wrobel A."/>
            <person name="Rasinkangas P."/>
            <person name="Parkhill J."/>
            <person name="Rea M.C."/>
            <person name="O'Sullivan O."/>
            <person name="Ritari J."/>
            <person name="Douillard F.P."/>
            <person name="Paul Ross R."/>
            <person name="Yang R."/>
            <person name="Briner A.E."/>
            <person name="Felis G.E."/>
            <person name="de Vos W.M."/>
            <person name="Barrangou R."/>
            <person name="Klaenhammer T.R."/>
            <person name="Caufield P.W."/>
            <person name="Cui Y."/>
            <person name="Zhang H."/>
            <person name="O'Toole P.W."/>
        </authorList>
    </citation>
    <scope>NUCLEOTIDE SEQUENCE [LARGE SCALE GENOMIC DNA]</scope>
    <source>
        <strain evidence="2 3">DSM 19910</strain>
    </source>
</reference>
<proteinExistence type="predicted"/>
<sequence>MKFDWKYGFINNFILVLLSVIIWITQSFSKITNFRPYPWLLAGGAIIFLALYFLLWERPFKRKHPEYKANNRQFSSWGWVTIFTGVLLLLLLIGTLHLHGFPLLWIMLLILFLRDSLSSVRIRK</sequence>
<gene>
    <name evidence="2" type="ORF">FC81_GL001114</name>
</gene>
<comment type="caution">
    <text evidence="2">The sequence shown here is derived from an EMBL/GenBank/DDBJ whole genome shotgun (WGS) entry which is preliminary data.</text>
</comment>
<feature type="transmembrane region" description="Helical" evidence="1">
    <location>
        <begin position="77"/>
        <end position="97"/>
    </location>
</feature>
<feature type="transmembrane region" description="Helical" evidence="1">
    <location>
        <begin position="37"/>
        <end position="56"/>
    </location>
</feature>
<dbReference type="PATRIC" id="fig|1423731.3.peg.1145"/>